<comment type="caution">
    <text evidence="2">The sequence shown here is derived from an EMBL/GenBank/DDBJ whole genome shotgun (WGS) entry which is preliminary data.</text>
</comment>
<gene>
    <name evidence="2" type="ORF">AVEN_97614_1</name>
</gene>
<evidence type="ECO:0000313" key="2">
    <source>
        <dbReference type="EMBL" id="GBM52170.1"/>
    </source>
</evidence>
<organism evidence="2 3">
    <name type="scientific">Araneus ventricosus</name>
    <name type="common">Orbweaver spider</name>
    <name type="synonym">Epeira ventricosa</name>
    <dbReference type="NCBI Taxonomy" id="182803"/>
    <lineage>
        <taxon>Eukaryota</taxon>
        <taxon>Metazoa</taxon>
        <taxon>Ecdysozoa</taxon>
        <taxon>Arthropoda</taxon>
        <taxon>Chelicerata</taxon>
        <taxon>Arachnida</taxon>
        <taxon>Araneae</taxon>
        <taxon>Araneomorphae</taxon>
        <taxon>Entelegynae</taxon>
        <taxon>Araneoidea</taxon>
        <taxon>Araneidae</taxon>
        <taxon>Araneus</taxon>
    </lineage>
</organism>
<evidence type="ECO:0000256" key="1">
    <source>
        <dbReference type="SAM" id="MobiDB-lite"/>
    </source>
</evidence>
<reference evidence="2 3" key="1">
    <citation type="journal article" date="2019" name="Sci. Rep.">
        <title>Orb-weaving spider Araneus ventricosus genome elucidates the spidroin gene catalogue.</title>
        <authorList>
            <person name="Kono N."/>
            <person name="Nakamura H."/>
            <person name="Ohtoshi R."/>
            <person name="Moran D.A.P."/>
            <person name="Shinohara A."/>
            <person name="Yoshida Y."/>
            <person name="Fujiwara M."/>
            <person name="Mori M."/>
            <person name="Tomita M."/>
            <person name="Arakawa K."/>
        </authorList>
    </citation>
    <scope>NUCLEOTIDE SEQUENCE [LARGE SCALE GENOMIC DNA]</scope>
</reference>
<dbReference type="Proteomes" id="UP000499080">
    <property type="component" value="Unassembled WGS sequence"/>
</dbReference>
<keyword evidence="3" id="KW-1185">Reference proteome</keyword>
<evidence type="ECO:0000313" key="3">
    <source>
        <dbReference type="Proteomes" id="UP000499080"/>
    </source>
</evidence>
<sequence length="113" mass="12422">MCIRYSPLSARCSQLQKPPLHPLLPLPQSSNVFGYGCDIVLGMMHVYGPWSGYHGNPDGTTNTSRVTNEEGTMGSSSDTVRSVNNRSNLELDSCLELLLLISTIARCLERLHT</sequence>
<protein>
    <submittedName>
        <fullName evidence="2">Uncharacterized protein</fullName>
    </submittedName>
</protein>
<accession>A0A4Y2GEY2</accession>
<name>A0A4Y2GEY2_ARAVE</name>
<dbReference type="EMBL" id="BGPR01001368">
    <property type="protein sequence ID" value="GBM52170.1"/>
    <property type="molecule type" value="Genomic_DNA"/>
</dbReference>
<feature type="region of interest" description="Disordered" evidence="1">
    <location>
        <begin position="58"/>
        <end position="81"/>
    </location>
</feature>
<dbReference type="AlphaFoldDB" id="A0A4Y2GEY2"/>
<proteinExistence type="predicted"/>